<dbReference type="PANTHER" id="PTHR31018:SF3">
    <property type="entry name" value="RECEPTOR PROTEIN-TYROSINE KINASE"/>
    <property type="match status" value="1"/>
</dbReference>
<dbReference type="AlphaFoldDB" id="A0A5C6YV85"/>
<dbReference type="PROSITE" id="PS50268">
    <property type="entry name" value="CADHERIN_2"/>
    <property type="match status" value="1"/>
</dbReference>
<dbReference type="Gene3D" id="2.60.40.60">
    <property type="entry name" value="Cadherins"/>
    <property type="match status" value="1"/>
</dbReference>
<comment type="caution">
    <text evidence="7">The sequence shown here is derived from an EMBL/GenBank/DDBJ whole genome shotgun (WGS) entry which is preliminary data.</text>
</comment>
<dbReference type="GO" id="GO:0007156">
    <property type="term" value="P:homophilic cell adhesion via plasma membrane adhesion molecules"/>
    <property type="evidence" value="ECO:0007669"/>
    <property type="project" value="InterPro"/>
</dbReference>
<reference evidence="7 8" key="1">
    <citation type="submission" date="2019-08" db="EMBL/GenBank/DDBJ databases">
        <title>Genome of Aequorivita antarctica SW49 (type strain).</title>
        <authorList>
            <person name="Bowman J.P."/>
        </authorList>
    </citation>
    <scope>NUCLEOTIDE SEQUENCE [LARGE SCALE GENOMIC DNA]</scope>
    <source>
        <strain evidence="7 8">SW49</strain>
    </source>
</reference>
<dbReference type="GO" id="GO:0005509">
    <property type="term" value="F:calcium ion binding"/>
    <property type="evidence" value="ECO:0007669"/>
    <property type="project" value="InterPro"/>
</dbReference>
<evidence type="ECO:0000256" key="3">
    <source>
        <dbReference type="ARBA" id="ARBA00022525"/>
    </source>
</evidence>
<feature type="domain" description="Cadherin" evidence="6">
    <location>
        <begin position="41"/>
        <end position="146"/>
    </location>
</feature>
<evidence type="ECO:0000256" key="5">
    <source>
        <dbReference type="ARBA" id="ARBA00023180"/>
    </source>
</evidence>
<dbReference type="Gene3D" id="3.80.20.20">
    <property type="entry name" value="Receptor L-domain"/>
    <property type="match status" value="3"/>
</dbReference>
<keyword evidence="3" id="KW-0964">Secreted</keyword>
<dbReference type="GO" id="GO:0016020">
    <property type="term" value="C:membrane"/>
    <property type="evidence" value="ECO:0007669"/>
    <property type="project" value="InterPro"/>
</dbReference>
<dbReference type="OrthoDB" id="9765957at2"/>
<sequence length="530" mass="57160">MKFSINQFNLRVLFVFTAILLNSCSKDSDDPTPQETTITVSTADFAKTMDENPTSGQVIGTVLGSTSEGSVTFSIIEQTPSGAFSIDAASGELKVADETLFDFETNPTITGTVKVANGSIFKNALVTINLDDVNEENIFTGSVRLFTQTEVETFGSNNYTAITGTLLIGSLDNLNSQITDLSSLNTLKSIGGQLNIIQNERLAVLTGLQNIHTVTNDVNIAYNRGIHNLESLNGLTTLHRQLTITENLLLENFNGLQNLIEIDKDLRIWDNPALKNIDALTNLISVGDKIAISGNDLLQNINGLQGLTSIEGDLEITSNNAMLNIEGLQNIETINGISVKISGNDALVNLNGLNNISTLFSLTIDDNSSLENVDGLSNLHNLKGLSITNNPLITNIEAVSNITSFESGVSISHNESLPNINGLRNVLSVGGTRLEISYNNSLENLDGLQSLQNVGGTLYIIKNPLLSNMDSLENLQTVGYKLYIWSNDALTNLCGLRPLLLNNGLGDEYQVFANAFNPTKQDIIDGNCSL</sequence>
<keyword evidence="8" id="KW-1185">Reference proteome</keyword>
<dbReference type="InterPro" id="IPR015919">
    <property type="entry name" value="Cadherin-like_sf"/>
</dbReference>
<name>A0A5C6YV85_9FLAO</name>
<comment type="subcellular location">
    <subcellularLocation>
        <location evidence="1">Secreted</location>
        <location evidence="1">Cell wall</location>
    </subcellularLocation>
</comment>
<dbReference type="RefSeq" id="WP_111845650.1">
    <property type="nucleotide sequence ID" value="NZ_UEGI01000022.1"/>
</dbReference>
<gene>
    <name evidence="7" type="ORF">ESU54_16490</name>
</gene>
<accession>A0A5C6YV85</accession>
<dbReference type="EMBL" id="VORT01000017">
    <property type="protein sequence ID" value="TXD71513.1"/>
    <property type="molecule type" value="Genomic_DNA"/>
</dbReference>
<keyword evidence="5" id="KW-0325">Glycoprotein</keyword>
<evidence type="ECO:0000256" key="2">
    <source>
        <dbReference type="ARBA" id="ARBA00022512"/>
    </source>
</evidence>
<protein>
    <submittedName>
        <fullName evidence="7">Cadherin repeat domain-containing protein</fullName>
    </submittedName>
</protein>
<dbReference type="SUPFAM" id="SSF49313">
    <property type="entry name" value="Cadherin-like"/>
    <property type="match status" value="1"/>
</dbReference>
<evidence type="ECO:0000259" key="6">
    <source>
        <dbReference type="PROSITE" id="PS50268"/>
    </source>
</evidence>
<dbReference type="InterPro" id="IPR051648">
    <property type="entry name" value="CWI-Assembly_Regulator"/>
</dbReference>
<dbReference type="GO" id="GO:0030313">
    <property type="term" value="C:cell envelope"/>
    <property type="evidence" value="ECO:0007669"/>
    <property type="project" value="UniProtKB-SubCell"/>
</dbReference>
<dbReference type="CDD" id="cd11304">
    <property type="entry name" value="Cadherin_repeat"/>
    <property type="match status" value="1"/>
</dbReference>
<evidence type="ECO:0000313" key="7">
    <source>
        <dbReference type="EMBL" id="TXD71513.1"/>
    </source>
</evidence>
<keyword evidence="4" id="KW-0732">Signal</keyword>
<keyword evidence="2" id="KW-0134">Cell wall</keyword>
<evidence type="ECO:0000256" key="1">
    <source>
        <dbReference type="ARBA" id="ARBA00004191"/>
    </source>
</evidence>
<dbReference type="PANTHER" id="PTHR31018">
    <property type="entry name" value="SPORULATION-SPECIFIC PROTEIN-RELATED"/>
    <property type="match status" value="1"/>
</dbReference>
<dbReference type="InterPro" id="IPR036941">
    <property type="entry name" value="Rcpt_L-dom_sf"/>
</dbReference>
<proteinExistence type="predicted"/>
<organism evidence="7 8">
    <name type="scientific">Aequorivita antarctica</name>
    <dbReference type="NCBI Taxonomy" id="153266"/>
    <lineage>
        <taxon>Bacteria</taxon>
        <taxon>Pseudomonadati</taxon>
        <taxon>Bacteroidota</taxon>
        <taxon>Flavobacteriia</taxon>
        <taxon>Flavobacteriales</taxon>
        <taxon>Flavobacteriaceae</taxon>
        <taxon>Aequorivita</taxon>
    </lineage>
</organism>
<evidence type="ECO:0000313" key="8">
    <source>
        <dbReference type="Proteomes" id="UP000321497"/>
    </source>
</evidence>
<dbReference type="InterPro" id="IPR002126">
    <property type="entry name" value="Cadherin-like_dom"/>
</dbReference>
<dbReference type="Proteomes" id="UP000321497">
    <property type="component" value="Unassembled WGS sequence"/>
</dbReference>
<dbReference type="SUPFAM" id="SSF52058">
    <property type="entry name" value="L domain-like"/>
    <property type="match status" value="3"/>
</dbReference>
<evidence type="ECO:0000256" key="4">
    <source>
        <dbReference type="ARBA" id="ARBA00022729"/>
    </source>
</evidence>